<reference evidence="2 3" key="2">
    <citation type="journal article" date="2013" name="PLoS ONE">
        <title>INDIGO - INtegrated Data Warehouse of MIcrobial GenOmes with Examples from the Red Sea Extremophiles.</title>
        <authorList>
            <person name="Alam I."/>
            <person name="Antunes A."/>
            <person name="Kamau A.A."/>
            <person name="Ba Alawi W."/>
            <person name="Kalkatawi M."/>
            <person name="Stingl U."/>
            <person name="Bajic V.B."/>
        </authorList>
    </citation>
    <scope>NUCLEOTIDE SEQUENCE [LARGE SCALE GENOMIC DNA]</scope>
    <source>
        <strain evidence="2 3">SARL4B</strain>
    </source>
</reference>
<dbReference type="OrthoDB" id="236040at2157"/>
<reference evidence="1 4" key="3">
    <citation type="journal article" date="2014" name="Environ. Microbiol.">
        <title>Halorhabdus tiamatea: proteogenomics and glycosidase activity measurements identify the first cultivated euryarchaeon from a deep-sea anoxic brine lake as potential polysaccharide degrader.</title>
        <authorList>
            <person name="Werner J."/>
            <person name="Ferrer M."/>
            <person name="Michel G."/>
            <person name="Mann A.J."/>
            <person name="Huang S."/>
            <person name="Juarez S."/>
            <person name="Ciordia S."/>
            <person name="Albar J.P."/>
            <person name="Alcaide M."/>
            <person name="La Cono V."/>
            <person name="Yakimov M.M."/>
            <person name="Antunes A."/>
            <person name="Taborda M."/>
            <person name="Da Costa M.S."/>
            <person name="Amann R.I."/>
            <person name="Gloeckner F.O."/>
            <person name="Golyshina O.V."/>
            <person name="Golyshin P.N."/>
            <person name="Teeling H."/>
        </authorList>
    </citation>
    <scope>NUCLEOTIDE SEQUENCE [LARGE SCALE GENOMIC DNA]</scope>
    <source>
        <strain evidence="4">SARL4B</strain>
        <strain evidence="1">Type strain: SARL4B</strain>
    </source>
</reference>
<dbReference type="eggNOG" id="arCOG08145">
    <property type="taxonomic scope" value="Archaea"/>
</dbReference>
<name>F7PIC5_9EURY</name>
<dbReference type="EMBL" id="AFNT02000040">
    <property type="protein sequence ID" value="ERJ05230.1"/>
    <property type="molecule type" value="Genomic_DNA"/>
</dbReference>
<evidence type="ECO:0000313" key="3">
    <source>
        <dbReference type="Proteomes" id="UP000003861"/>
    </source>
</evidence>
<accession>F7PIC5</accession>
<dbReference type="EMBL" id="HF571520">
    <property type="protein sequence ID" value="CCQ34865.1"/>
    <property type="molecule type" value="Genomic_DNA"/>
</dbReference>
<dbReference type="RefSeq" id="WP_008525349.1">
    <property type="nucleotide sequence ID" value="NC_021921.1"/>
</dbReference>
<evidence type="ECO:0000313" key="1">
    <source>
        <dbReference type="EMBL" id="CCQ34865.1"/>
    </source>
</evidence>
<dbReference type="KEGG" id="hti:HTIA_2763"/>
<dbReference type="HOGENOM" id="CLU_162431_0_0_2"/>
<evidence type="ECO:0000313" key="2">
    <source>
        <dbReference type="EMBL" id="ERJ05230.1"/>
    </source>
</evidence>
<dbReference type="AlphaFoldDB" id="F7PIC5"/>
<dbReference type="STRING" id="1033806.HTIA_2763"/>
<dbReference type="GeneID" id="23798691"/>
<sequence length="104" mass="11235">MQQIDSVTSGWEFVASKEAAASLIGATLELDPEETVTRSELATAADVPMKRLYLEDTVSDLVRLGVLEAVDTESEPVYTVNDDSDILAAAARFEEIATERLASD</sequence>
<dbReference type="Proteomes" id="UP000003861">
    <property type="component" value="Unassembled WGS sequence"/>
</dbReference>
<evidence type="ECO:0000313" key="4">
    <source>
        <dbReference type="Proteomes" id="UP000015381"/>
    </source>
</evidence>
<keyword evidence="4" id="KW-1185">Reference proteome</keyword>
<organism evidence="2 3">
    <name type="scientific">Halorhabdus tiamatea SARL4B</name>
    <dbReference type="NCBI Taxonomy" id="1033806"/>
    <lineage>
        <taxon>Archaea</taxon>
        <taxon>Methanobacteriati</taxon>
        <taxon>Methanobacteriota</taxon>
        <taxon>Stenosarchaea group</taxon>
        <taxon>Halobacteria</taxon>
        <taxon>Halobacteriales</taxon>
        <taxon>Haloarculaceae</taxon>
        <taxon>Halorhabdus</taxon>
    </lineage>
</organism>
<gene>
    <name evidence="2" type="ORF">HLRTI_002808</name>
    <name evidence="1" type="ORF">HTIA_2763</name>
</gene>
<proteinExistence type="predicted"/>
<reference evidence="2 3" key="1">
    <citation type="journal article" date="2011" name="J. Bacteriol.">
        <title>Genome sequence of Halorhabdus tiamatea, the first archaeon isolated from a deep-sea anoxic brine lake.</title>
        <authorList>
            <person name="Antunes A."/>
            <person name="Alam I."/>
            <person name="Bajic V.B."/>
            <person name="Stingl U."/>
        </authorList>
    </citation>
    <scope>NUCLEOTIDE SEQUENCE [LARGE SCALE GENOMIC DNA]</scope>
    <source>
        <strain evidence="2 3">SARL4B</strain>
    </source>
</reference>
<protein>
    <submittedName>
        <fullName evidence="2">Uncharacterized protein</fullName>
    </submittedName>
</protein>
<dbReference type="Proteomes" id="UP000015381">
    <property type="component" value="Chromosome I"/>
</dbReference>